<protein>
    <submittedName>
        <fullName evidence="2">Uncharacterized protein</fullName>
    </submittedName>
</protein>
<evidence type="ECO:0000313" key="3">
    <source>
        <dbReference type="Proteomes" id="UP000765509"/>
    </source>
</evidence>
<dbReference type="EMBL" id="AVOT02031678">
    <property type="protein sequence ID" value="MBW0525264.1"/>
    <property type="molecule type" value="Genomic_DNA"/>
</dbReference>
<feature type="region of interest" description="Disordered" evidence="1">
    <location>
        <begin position="1"/>
        <end position="20"/>
    </location>
</feature>
<sequence>MDLKHAQDAKMQKSKSARGKGYTYGSSCINDIVINKKEAKIKLDSGPFCTCVGKNQVNRVYTNWQEKLMPIEGIKFSSASQDIKYLGIPEAVIIFPHPAGSNRLKAELVVMDTCTSKSSILASEYLNTYGIDIINNKDIYFTIGENKRQKFAFPLERREIIVIRQVKNINKEKFVTDQLIEAQISLELTLKMKEELIEIVFQYREVFASDNRTLGSIKSHEVEIMLNVESPYPPLLRRPAYQASPRAREVLEDYIDELMKLKVLRKVGHNEEVEVTTPVIITWHDDE</sequence>
<gene>
    <name evidence="2" type="ORF">O181_064979</name>
</gene>
<dbReference type="OrthoDB" id="3250101at2759"/>
<evidence type="ECO:0000313" key="2">
    <source>
        <dbReference type="EMBL" id="MBW0525264.1"/>
    </source>
</evidence>
<evidence type="ECO:0000256" key="1">
    <source>
        <dbReference type="SAM" id="MobiDB-lite"/>
    </source>
</evidence>
<dbReference type="AlphaFoldDB" id="A0A9Q3I439"/>
<accession>A0A9Q3I439</accession>
<comment type="caution">
    <text evidence="2">The sequence shown here is derived from an EMBL/GenBank/DDBJ whole genome shotgun (WGS) entry which is preliminary data.</text>
</comment>
<organism evidence="2 3">
    <name type="scientific">Austropuccinia psidii MF-1</name>
    <dbReference type="NCBI Taxonomy" id="1389203"/>
    <lineage>
        <taxon>Eukaryota</taxon>
        <taxon>Fungi</taxon>
        <taxon>Dikarya</taxon>
        <taxon>Basidiomycota</taxon>
        <taxon>Pucciniomycotina</taxon>
        <taxon>Pucciniomycetes</taxon>
        <taxon>Pucciniales</taxon>
        <taxon>Sphaerophragmiaceae</taxon>
        <taxon>Austropuccinia</taxon>
    </lineage>
</organism>
<feature type="compositionally biased region" description="Basic and acidic residues" evidence="1">
    <location>
        <begin position="1"/>
        <end position="11"/>
    </location>
</feature>
<keyword evidence="3" id="KW-1185">Reference proteome</keyword>
<proteinExistence type="predicted"/>
<dbReference type="Proteomes" id="UP000765509">
    <property type="component" value="Unassembled WGS sequence"/>
</dbReference>
<reference evidence="2" key="1">
    <citation type="submission" date="2021-03" db="EMBL/GenBank/DDBJ databases">
        <title>Draft genome sequence of rust myrtle Austropuccinia psidii MF-1, a brazilian biotype.</title>
        <authorList>
            <person name="Quecine M.C."/>
            <person name="Pachon D.M.R."/>
            <person name="Bonatelli M.L."/>
            <person name="Correr F.H."/>
            <person name="Franceschini L.M."/>
            <person name="Leite T.F."/>
            <person name="Margarido G.R.A."/>
            <person name="Almeida C.A."/>
            <person name="Ferrarezi J.A."/>
            <person name="Labate C.A."/>
        </authorList>
    </citation>
    <scope>NUCLEOTIDE SEQUENCE</scope>
    <source>
        <strain evidence="2">MF-1</strain>
    </source>
</reference>
<name>A0A9Q3I439_9BASI</name>